<keyword evidence="1" id="KW-0732">Signal</keyword>
<dbReference type="InterPro" id="IPR047111">
    <property type="entry name" value="YbaP-like"/>
</dbReference>
<proteinExistence type="predicted"/>
<evidence type="ECO:0008006" key="4">
    <source>
        <dbReference type="Google" id="ProtNLM"/>
    </source>
</evidence>
<comment type="caution">
    <text evidence="2">The sequence shown here is derived from an EMBL/GenBank/DDBJ whole genome shotgun (WGS) entry which is preliminary data.</text>
</comment>
<accession>A0A1F6VJU4</accession>
<evidence type="ECO:0000313" key="3">
    <source>
        <dbReference type="Proteomes" id="UP000179076"/>
    </source>
</evidence>
<dbReference type="Proteomes" id="UP000179076">
    <property type="component" value="Unassembled WGS sequence"/>
</dbReference>
<dbReference type="Pfam" id="PF01963">
    <property type="entry name" value="TraB_PrgY_gumN"/>
    <property type="match status" value="1"/>
</dbReference>
<feature type="chain" id="PRO_5009527262" description="TraB/GumN family protein" evidence="1">
    <location>
        <begin position="25"/>
        <end position="295"/>
    </location>
</feature>
<organism evidence="2 3">
    <name type="scientific">Candidatus Muproteobacteria bacterium RBG_16_60_9</name>
    <dbReference type="NCBI Taxonomy" id="1817755"/>
    <lineage>
        <taxon>Bacteria</taxon>
        <taxon>Pseudomonadati</taxon>
        <taxon>Pseudomonadota</taxon>
        <taxon>Candidatus Muproteobacteria</taxon>
    </lineage>
</organism>
<reference evidence="2 3" key="1">
    <citation type="journal article" date="2016" name="Nat. Commun.">
        <title>Thousands of microbial genomes shed light on interconnected biogeochemical processes in an aquifer system.</title>
        <authorList>
            <person name="Anantharaman K."/>
            <person name="Brown C.T."/>
            <person name="Hug L.A."/>
            <person name="Sharon I."/>
            <person name="Castelle C.J."/>
            <person name="Probst A.J."/>
            <person name="Thomas B.C."/>
            <person name="Singh A."/>
            <person name="Wilkins M.J."/>
            <person name="Karaoz U."/>
            <person name="Brodie E.L."/>
            <person name="Williams K.H."/>
            <person name="Hubbard S.S."/>
            <person name="Banfield J.F."/>
        </authorList>
    </citation>
    <scope>NUCLEOTIDE SEQUENCE [LARGE SCALE GENOMIC DNA]</scope>
</reference>
<dbReference type="PANTHER" id="PTHR40590:SF1">
    <property type="entry name" value="CYTOPLASMIC PROTEIN"/>
    <property type="match status" value="1"/>
</dbReference>
<dbReference type="AlphaFoldDB" id="A0A1F6VJU4"/>
<dbReference type="CDD" id="cd14789">
    <property type="entry name" value="Tiki"/>
    <property type="match status" value="1"/>
</dbReference>
<protein>
    <recommendedName>
        <fullName evidence="4">TraB/GumN family protein</fullName>
    </recommendedName>
</protein>
<evidence type="ECO:0000313" key="2">
    <source>
        <dbReference type="EMBL" id="OGI69826.1"/>
    </source>
</evidence>
<feature type="signal peptide" evidence="1">
    <location>
        <begin position="1"/>
        <end position="24"/>
    </location>
</feature>
<evidence type="ECO:0000256" key="1">
    <source>
        <dbReference type="SAM" id="SignalP"/>
    </source>
</evidence>
<dbReference type="InterPro" id="IPR002816">
    <property type="entry name" value="TraB/PrgY/GumN_fam"/>
</dbReference>
<name>A0A1F6VJU4_9PROT</name>
<sequence length="295" mass="32471">MLVRAAAPLAVFLALLLSGTAPQAAKPTATDDTRGLLWKIEGQNRKPSYLFGTIHVADPRVTNLPPPVRAAFDAAERLFVEVVPDVESMAQLTQSMRFRNGHTLTQTIGAKMYADVQTALAQRRIPVADIDALKPWAITVMLLTPDLSGGLPLDLALQVRAAERGIAVEGLETMDEQIAVFDDLPLDDQRELLGVTLRDRDKVAGQIEALTQAYLARDLDKLQALAEADEIENPTLHATVMRRLLTDRNRRMVERMQSRLRRGNAFVAVGAAHLPGPQGLIKLLEREGYRLSAVY</sequence>
<dbReference type="EMBL" id="MFSP01000013">
    <property type="protein sequence ID" value="OGI69826.1"/>
    <property type="molecule type" value="Genomic_DNA"/>
</dbReference>
<gene>
    <name evidence="2" type="ORF">A2W18_00015</name>
</gene>
<dbReference type="PANTHER" id="PTHR40590">
    <property type="entry name" value="CYTOPLASMIC PROTEIN-RELATED"/>
    <property type="match status" value="1"/>
</dbReference>